<sequence length="390" mass="42608">MLSPYDGMVVESVPDTDFRTLAASYNEGLRAAEMLQSTRVVQERLRTWARRIDVRREQLARIISVETGKPIRFARVEVEAALAVLESYCGCPSLQLQREWTSAQAAYSILNWCDPVLSTVREAATVLSSGRALVIKPSSRTPLASLALVAFWKEGDDLDALLCVAPSTDAIGMLRASLMTPRVTEVRFRGSRDVGMFISRACQEAAVPVTVFPDERLPLALYSLADVNAQCNAVLNLAFLQPLLSCAERVSCLYVHDYLADAVISTLLDKVSRLRVGDPLNDDTDIGPVIDDVAAALVSDQVEDALCSGAFLPGGQINVDGRQIQPSILDQVKPFMRVCVEDREGPLLPVIRFSDPSELPDTTYLTIHSHISAGTSERCDGSMPSRQSAH</sequence>
<dbReference type="SUPFAM" id="SSF53720">
    <property type="entry name" value="ALDH-like"/>
    <property type="match status" value="1"/>
</dbReference>
<reference evidence="4 5" key="1">
    <citation type="journal article" date="2012" name="J. Bacteriol.">
        <title>Draft Genome Sequence of the Soil Bacterium Burkholderia terrae Strain BS001, Which Interacts with Fungal Surface Structures.</title>
        <authorList>
            <person name="Nazir R."/>
            <person name="Hansen M.A."/>
            <person name="Sorensen S."/>
            <person name="van Elsas J.D."/>
        </authorList>
    </citation>
    <scope>NUCLEOTIDE SEQUENCE [LARGE SCALE GENOMIC DNA]</scope>
    <source>
        <strain evidence="4 5">BS001</strain>
    </source>
</reference>
<dbReference type="InterPro" id="IPR016161">
    <property type="entry name" value="Ald_DH/histidinol_DH"/>
</dbReference>
<dbReference type="InterPro" id="IPR050740">
    <property type="entry name" value="Aldehyde_DH_Superfamily"/>
</dbReference>
<comment type="caution">
    <text evidence="4">The sequence shown here is derived from an EMBL/GenBank/DDBJ whole genome shotgun (WGS) entry which is preliminary data.</text>
</comment>
<dbReference type="Gene3D" id="3.40.605.10">
    <property type="entry name" value="Aldehyde Dehydrogenase, Chain A, domain 1"/>
    <property type="match status" value="1"/>
</dbReference>
<dbReference type="Proteomes" id="UP000004980">
    <property type="component" value="Unassembled WGS sequence"/>
</dbReference>
<dbReference type="InterPro" id="IPR016163">
    <property type="entry name" value="Ald_DH_C"/>
</dbReference>
<dbReference type="PANTHER" id="PTHR43353:SF5">
    <property type="entry name" value="SUCCINATE-SEMIALDEHYDE DEHYDROGENASE, MITOCHONDRIAL"/>
    <property type="match status" value="1"/>
</dbReference>
<organism evidence="4 5">
    <name type="scientific">Paraburkholderia hospita</name>
    <dbReference type="NCBI Taxonomy" id="169430"/>
    <lineage>
        <taxon>Bacteria</taxon>
        <taxon>Pseudomonadati</taxon>
        <taxon>Pseudomonadota</taxon>
        <taxon>Betaproteobacteria</taxon>
        <taxon>Burkholderiales</taxon>
        <taxon>Burkholderiaceae</taxon>
        <taxon>Paraburkholderia</taxon>
    </lineage>
</organism>
<accession>A0ABP2PH06</accession>
<proteinExistence type="inferred from homology"/>
<evidence type="ECO:0000256" key="1">
    <source>
        <dbReference type="ARBA" id="ARBA00009986"/>
    </source>
</evidence>
<feature type="domain" description="Aldehyde dehydrogenase" evidence="3">
    <location>
        <begin position="2"/>
        <end position="358"/>
    </location>
</feature>
<dbReference type="PANTHER" id="PTHR43353">
    <property type="entry name" value="SUCCINATE-SEMIALDEHYDE DEHYDROGENASE, MITOCHONDRIAL"/>
    <property type="match status" value="1"/>
</dbReference>
<comment type="similarity">
    <text evidence="1">Belongs to the aldehyde dehydrogenase family.</text>
</comment>
<dbReference type="InterPro" id="IPR016162">
    <property type="entry name" value="Ald_DH_N"/>
</dbReference>
<evidence type="ECO:0000313" key="4">
    <source>
        <dbReference type="EMBL" id="EIM96825.1"/>
    </source>
</evidence>
<dbReference type="Pfam" id="PF00171">
    <property type="entry name" value="Aldedh"/>
    <property type="match status" value="1"/>
</dbReference>
<dbReference type="EMBL" id="AKAU01000177">
    <property type="protein sequence ID" value="EIM96825.1"/>
    <property type="molecule type" value="Genomic_DNA"/>
</dbReference>
<keyword evidence="2" id="KW-0560">Oxidoreductase</keyword>
<keyword evidence="5" id="KW-1185">Reference proteome</keyword>
<evidence type="ECO:0000313" key="5">
    <source>
        <dbReference type="Proteomes" id="UP000004980"/>
    </source>
</evidence>
<dbReference type="Gene3D" id="3.40.309.10">
    <property type="entry name" value="Aldehyde Dehydrogenase, Chain A, domain 2"/>
    <property type="match status" value="1"/>
</dbReference>
<evidence type="ECO:0000256" key="2">
    <source>
        <dbReference type="ARBA" id="ARBA00023002"/>
    </source>
</evidence>
<protein>
    <submittedName>
        <fullName evidence="4">Succinate-semialdehyde dehydrogenase</fullName>
    </submittedName>
</protein>
<gene>
    <name evidence="4" type="ORF">WQE_32201</name>
</gene>
<dbReference type="InterPro" id="IPR015590">
    <property type="entry name" value="Aldehyde_DH_dom"/>
</dbReference>
<name>A0ABP2PH06_9BURK</name>
<evidence type="ECO:0000259" key="3">
    <source>
        <dbReference type="Pfam" id="PF00171"/>
    </source>
</evidence>